<sequence length="199" mass="21724">MGIITRNSRQRILEAANELARDVGPGNLSLDAVAQRAGLSKGGLLYNFPTKAKLMEALVEMHISQHRQALEAAQLRHRGKPNALSLAVVDTFLAECGSKQKPASGVLAAIAEDPSFIEPMRLYQRELVARLKAESDDPDLAHLAFLAIEGLRCLQLFEVDAFSADDSRRLLLRMVQMVARELGLEAPLEPATATVEASR</sequence>
<dbReference type="InterPro" id="IPR041479">
    <property type="entry name" value="TetR_CgmR_C"/>
</dbReference>
<proteinExistence type="predicted"/>
<keyword evidence="2 4" id="KW-0238">DNA-binding</keyword>
<dbReference type="OrthoDB" id="9809772at2"/>
<dbReference type="Pfam" id="PF17937">
    <property type="entry name" value="TetR_C_28"/>
    <property type="match status" value="1"/>
</dbReference>
<dbReference type="InterPro" id="IPR001647">
    <property type="entry name" value="HTH_TetR"/>
</dbReference>
<evidence type="ECO:0000256" key="4">
    <source>
        <dbReference type="PROSITE-ProRule" id="PRU00335"/>
    </source>
</evidence>
<reference evidence="6 7" key="1">
    <citation type="submission" date="2018-09" db="EMBL/GenBank/DDBJ databases">
        <title>Marinorhizobium profundi gen. nov., sp. nov., isolated from a deep-sea sediment sample from the New Britain Trench and proposal of Marinorhizobiaceae fam. nov. in the order Rhizobiales of the class Alphaproteobacteria.</title>
        <authorList>
            <person name="Cao J."/>
        </authorList>
    </citation>
    <scope>NUCLEOTIDE SEQUENCE [LARGE SCALE GENOMIC DNA]</scope>
    <source>
        <strain evidence="6 7">WS11</strain>
    </source>
</reference>
<name>A0A3S9BA14_9HYPH</name>
<evidence type="ECO:0000313" key="7">
    <source>
        <dbReference type="Proteomes" id="UP000268192"/>
    </source>
</evidence>
<dbReference type="GO" id="GO:0003700">
    <property type="term" value="F:DNA-binding transcription factor activity"/>
    <property type="evidence" value="ECO:0007669"/>
    <property type="project" value="TreeGrafter"/>
</dbReference>
<dbReference type="SUPFAM" id="SSF46689">
    <property type="entry name" value="Homeodomain-like"/>
    <property type="match status" value="1"/>
</dbReference>
<dbReference type="EMBL" id="CP032509">
    <property type="protein sequence ID" value="AZN73762.1"/>
    <property type="molecule type" value="Genomic_DNA"/>
</dbReference>
<dbReference type="Gene3D" id="1.10.357.10">
    <property type="entry name" value="Tetracycline Repressor, domain 2"/>
    <property type="match status" value="1"/>
</dbReference>
<dbReference type="GO" id="GO:0000976">
    <property type="term" value="F:transcription cis-regulatory region binding"/>
    <property type="evidence" value="ECO:0007669"/>
    <property type="project" value="TreeGrafter"/>
</dbReference>
<dbReference type="KEGG" id="abaw:D5400_11500"/>
<dbReference type="Pfam" id="PF00440">
    <property type="entry name" value="TetR_N"/>
    <property type="match status" value="1"/>
</dbReference>
<evidence type="ECO:0000256" key="1">
    <source>
        <dbReference type="ARBA" id="ARBA00023015"/>
    </source>
</evidence>
<gene>
    <name evidence="6" type="ORF">D5400_11500</name>
</gene>
<dbReference type="PROSITE" id="PS50977">
    <property type="entry name" value="HTH_TETR_2"/>
    <property type="match status" value="1"/>
</dbReference>
<keyword evidence="7" id="KW-1185">Reference proteome</keyword>
<dbReference type="PANTHER" id="PTHR30055">
    <property type="entry name" value="HTH-TYPE TRANSCRIPTIONAL REGULATOR RUTR"/>
    <property type="match status" value="1"/>
</dbReference>
<dbReference type="PRINTS" id="PR00455">
    <property type="entry name" value="HTHTETR"/>
</dbReference>
<dbReference type="PANTHER" id="PTHR30055:SF234">
    <property type="entry name" value="HTH-TYPE TRANSCRIPTIONAL REGULATOR BETI"/>
    <property type="match status" value="1"/>
</dbReference>
<evidence type="ECO:0000256" key="2">
    <source>
        <dbReference type="ARBA" id="ARBA00023125"/>
    </source>
</evidence>
<dbReference type="InterPro" id="IPR009057">
    <property type="entry name" value="Homeodomain-like_sf"/>
</dbReference>
<organism evidence="6 7">
    <name type="scientific">Georhizobium profundi</name>
    <dbReference type="NCBI Taxonomy" id="2341112"/>
    <lineage>
        <taxon>Bacteria</taxon>
        <taxon>Pseudomonadati</taxon>
        <taxon>Pseudomonadota</taxon>
        <taxon>Alphaproteobacteria</taxon>
        <taxon>Hyphomicrobiales</taxon>
        <taxon>Rhizobiaceae</taxon>
        <taxon>Georhizobium</taxon>
    </lineage>
</organism>
<keyword evidence="3" id="KW-0804">Transcription</keyword>
<feature type="DNA-binding region" description="H-T-H motif" evidence="4">
    <location>
        <begin position="29"/>
        <end position="48"/>
    </location>
</feature>
<feature type="domain" description="HTH tetR-type" evidence="5">
    <location>
        <begin position="6"/>
        <end position="66"/>
    </location>
</feature>
<protein>
    <submittedName>
        <fullName evidence="6">TetR/AcrR family transcriptional regulator</fullName>
    </submittedName>
</protein>
<keyword evidence="1" id="KW-0805">Transcription regulation</keyword>
<dbReference type="InterPro" id="IPR050109">
    <property type="entry name" value="HTH-type_TetR-like_transc_reg"/>
</dbReference>
<dbReference type="Proteomes" id="UP000268192">
    <property type="component" value="Chromosome"/>
</dbReference>
<dbReference type="AlphaFoldDB" id="A0A3S9BA14"/>
<evidence type="ECO:0000256" key="3">
    <source>
        <dbReference type="ARBA" id="ARBA00023163"/>
    </source>
</evidence>
<accession>A0A3S9BA14</accession>
<evidence type="ECO:0000313" key="6">
    <source>
        <dbReference type="EMBL" id="AZN73762.1"/>
    </source>
</evidence>
<evidence type="ECO:0000259" key="5">
    <source>
        <dbReference type="PROSITE" id="PS50977"/>
    </source>
</evidence>